<dbReference type="Proteomes" id="UP001297272">
    <property type="component" value="Unassembled WGS sequence"/>
</dbReference>
<feature type="transmembrane region" description="Helical" evidence="6">
    <location>
        <begin position="100"/>
        <end position="120"/>
    </location>
</feature>
<dbReference type="Pfam" id="PF01478">
    <property type="entry name" value="Peptidase_A24"/>
    <property type="match status" value="1"/>
</dbReference>
<feature type="transmembrane region" description="Helical" evidence="6">
    <location>
        <begin position="29"/>
        <end position="46"/>
    </location>
</feature>
<keyword evidence="2" id="KW-1003">Cell membrane</keyword>
<dbReference type="Gene3D" id="1.20.120.1220">
    <property type="match status" value="1"/>
</dbReference>
<keyword evidence="10" id="KW-1185">Reference proteome</keyword>
<name>A0ABS5RQD5_9HYPH</name>
<dbReference type="EMBL" id="JAFMNX010000001">
    <property type="protein sequence ID" value="MBS9719248.1"/>
    <property type="molecule type" value="Genomic_DNA"/>
</dbReference>
<comment type="caution">
    <text evidence="9">The sequence shown here is derived from an EMBL/GenBank/DDBJ whole genome shotgun (WGS) entry which is preliminary data.</text>
</comment>
<evidence type="ECO:0000313" key="10">
    <source>
        <dbReference type="Proteomes" id="UP001297272"/>
    </source>
</evidence>
<organism evidence="9 10">
    <name type="scientific">Tianweitania aestuarii</name>
    <dbReference type="NCBI Taxonomy" id="2814886"/>
    <lineage>
        <taxon>Bacteria</taxon>
        <taxon>Pseudomonadati</taxon>
        <taxon>Pseudomonadota</taxon>
        <taxon>Alphaproteobacteria</taxon>
        <taxon>Hyphomicrobiales</taxon>
        <taxon>Phyllobacteriaceae</taxon>
        <taxon>Tianweitania</taxon>
    </lineage>
</organism>
<keyword evidence="5 6" id="KW-0472">Membrane</keyword>
<protein>
    <submittedName>
        <fullName evidence="9">Prepilin peptidase</fullName>
    </submittedName>
</protein>
<dbReference type="PANTHER" id="PTHR36506:SF1">
    <property type="entry name" value="PREFLAGELLIN PEPTIDASE"/>
    <property type="match status" value="1"/>
</dbReference>
<feature type="domain" description="Prepilin type IV endopeptidase peptidase" evidence="8">
    <location>
        <begin position="8"/>
        <end position="113"/>
    </location>
</feature>
<feature type="transmembrane region" description="Helical" evidence="6">
    <location>
        <begin position="53"/>
        <end position="73"/>
    </location>
</feature>
<evidence type="ECO:0000256" key="6">
    <source>
        <dbReference type="SAM" id="Phobius"/>
    </source>
</evidence>
<feature type="chain" id="PRO_5045561432" evidence="7">
    <location>
        <begin position="20"/>
        <end position="170"/>
    </location>
</feature>
<sequence length="170" mass="17852">MLQASIVLLFSCCMMMAMASDMMSMTISNRIPVILIVVFLGAAFASDLSWPIYGWHVAAGVGTLAVTFALFFFRAMGGGDAKLIAATALWMGPGLPLAQYLVWSAVLGGVLTLVLLALRYSPLAAPASATRLFRHLADRKAGIPYGIALGAAGLLAFPSSPLGEWALANM</sequence>
<dbReference type="InterPro" id="IPR052218">
    <property type="entry name" value="Preflagellin_Peptidase"/>
</dbReference>
<keyword evidence="7" id="KW-0732">Signal</keyword>
<keyword evidence="3 6" id="KW-0812">Transmembrane</keyword>
<evidence type="ECO:0000256" key="1">
    <source>
        <dbReference type="ARBA" id="ARBA00004651"/>
    </source>
</evidence>
<evidence type="ECO:0000256" key="2">
    <source>
        <dbReference type="ARBA" id="ARBA00022475"/>
    </source>
</evidence>
<evidence type="ECO:0000256" key="4">
    <source>
        <dbReference type="ARBA" id="ARBA00022989"/>
    </source>
</evidence>
<feature type="transmembrane region" description="Helical" evidence="6">
    <location>
        <begin position="141"/>
        <end position="160"/>
    </location>
</feature>
<accession>A0ABS5RQD5</accession>
<dbReference type="InterPro" id="IPR000045">
    <property type="entry name" value="Prepilin_IV_endopep_pep"/>
</dbReference>
<comment type="subcellular location">
    <subcellularLocation>
        <location evidence="1">Cell membrane</location>
        <topology evidence="1">Multi-pass membrane protein</topology>
    </subcellularLocation>
</comment>
<dbReference type="PANTHER" id="PTHR36506">
    <property type="entry name" value="PREFLAGELLIN PEPTIDASE"/>
    <property type="match status" value="1"/>
</dbReference>
<keyword evidence="4 6" id="KW-1133">Transmembrane helix</keyword>
<proteinExistence type="predicted"/>
<evidence type="ECO:0000259" key="8">
    <source>
        <dbReference type="Pfam" id="PF01478"/>
    </source>
</evidence>
<gene>
    <name evidence="9" type="ORF">JYU29_00935</name>
</gene>
<evidence type="ECO:0000313" key="9">
    <source>
        <dbReference type="EMBL" id="MBS9719248.1"/>
    </source>
</evidence>
<evidence type="ECO:0000256" key="7">
    <source>
        <dbReference type="SAM" id="SignalP"/>
    </source>
</evidence>
<feature type="signal peptide" evidence="7">
    <location>
        <begin position="1"/>
        <end position="19"/>
    </location>
</feature>
<evidence type="ECO:0000256" key="5">
    <source>
        <dbReference type="ARBA" id="ARBA00023136"/>
    </source>
</evidence>
<reference evidence="9 10" key="1">
    <citation type="submission" date="2021-03" db="EMBL/GenBank/DDBJ databases">
        <title>Tianweitania aestuarii sp. nov., isolated from a tidal flat.</title>
        <authorList>
            <person name="Park S."/>
            <person name="Yoon J.-H."/>
        </authorList>
    </citation>
    <scope>NUCLEOTIDE SEQUENCE [LARGE SCALE GENOMIC DNA]</scope>
    <source>
        <strain evidence="9 10">BSSL-BM11</strain>
    </source>
</reference>
<evidence type="ECO:0000256" key="3">
    <source>
        <dbReference type="ARBA" id="ARBA00022692"/>
    </source>
</evidence>